<protein>
    <recommendedName>
        <fullName evidence="4">Helicase ATP-binding domain-containing protein</fullName>
    </recommendedName>
</protein>
<feature type="compositionally biased region" description="Polar residues" evidence="1">
    <location>
        <begin position="332"/>
        <end position="346"/>
    </location>
</feature>
<dbReference type="PANTHER" id="PTHR18934:SF145">
    <property type="entry name" value="ATP-DEPENDENT RNA HELICASE DHX57-RELATED"/>
    <property type="match status" value="1"/>
</dbReference>
<feature type="compositionally biased region" description="Basic and acidic residues" evidence="1">
    <location>
        <begin position="284"/>
        <end position="297"/>
    </location>
</feature>
<dbReference type="Proteomes" id="UP000267821">
    <property type="component" value="Unassembled WGS sequence"/>
</dbReference>
<dbReference type="GO" id="GO:0004386">
    <property type="term" value="F:helicase activity"/>
    <property type="evidence" value="ECO:0007669"/>
    <property type="project" value="TreeGrafter"/>
</dbReference>
<dbReference type="STRING" id="1051890.A0A3N4LYW4"/>
<keyword evidence="3" id="KW-1185">Reference proteome</keyword>
<dbReference type="EMBL" id="ML121547">
    <property type="protein sequence ID" value="RPB23245.1"/>
    <property type="molecule type" value="Genomic_DNA"/>
</dbReference>
<reference evidence="2 3" key="1">
    <citation type="journal article" date="2018" name="Nat. Ecol. Evol.">
        <title>Pezizomycetes genomes reveal the molecular basis of ectomycorrhizal truffle lifestyle.</title>
        <authorList>
            <person name="Murat C."/>
            <person name="Payen T."/>
            <person name="Noel B."/>
            <person name="Kuo A."/>
            <person name="Morin E."/>
            <person name="Chen J."/>
            <person name="Kohler A."/>
            <person name="Krizsan K."/>
            <person name="Balestrini R."/>
            <person name="Da Silva C."/>
            <person name="Montanini B."/>
            <person name="Hainaut M."/>
            <person name="Levati E."/>
            <person name="Barry K.W."/>
            <person name="Belfiori B."/>
            <person name="Cichocki N."/>
            <person name="Clum A."/>
            <person name="Dockter R.B."/>
            <person name="Fauchery L."/>
            <person name="Guy J."/>
            <person name="Iotti M."/>
            <person name="Le Tacon F."/>
            <person name="Lindquist E.A."/>
            <person name="Lipzen A."/>
            <person name="Malagnac F."/>
            <person name="Mello A."/>
            <person name="Molinier V."/>
            <person name="Miyauchi S."/>
            <person name="Poulain J."/>
            <person name="Riccioni C."/>
            <person name="Rubini A."/>
            <person name="Sitrit Y."/>
            <person name="Splivallo R."/>
            <person name="Traeger S."/>
            <person name="Wang M."/>
            <person name="Zifcakova L."/>
            <person name="Wipf D."/>
            <person name="Zambonelli A."/>
            <person name="Paolocci F."/>
            <person name="Nowrousian M."/>
            <person name="Ottonello S."/>
            <person name="Baldrian P."/>
            <person name="Spatafora J.W."/>
            <person name="Henrissat B."/>
            <person name="Nagy L.G."/>
            <person name="Aury J.M."/>
            <person name="Wincker P."/>
            <person name="Grigoriev I.V."/>
            <person name="Bonfante P."/>
            <person name="Martin F.M."/>
        </authorList>
    </citation>
    <scope>NUCLEOTIDE SEQUENCE [LARGE SCALE GENOMIC DNA]</scope>
    <source>
        <strain evidence="2 3">ATCC MYA-4762</strain>
    </source>
</reference>
<dbReference type="PANTHER" id="PTHR18934">
    <property type="entry name" value="ATP-DEPENDENT RNA HELICASE"/>
    <property type="match status" value="1"/>
</dbReference>
<feature type="region of interest" description="Disordered" evidence="1">
    <location>
        <begin position="745"/>
        <end position="766"/>
    </location>
</feature>
<feature type="region of interest" description="Disordered" evidence="1">
    <location>
        <begin position="22"/>
        <end position="49"/>
    </location>
</feature>
<feature type="compositionally biased region" description="Basic and acidic residues" evidence="1">
    <location>
        <begin position="317"/>
        <end position="329"/>
    </location>
</feature>
<dbReference type="CDD" id="cd17917">
    <property type="entry name" value="DEXHc_RHA-like"/>
    <property type="match status" value="1"/>
</dbReference>
<evidence type="ECO:0008006" key="4">
    <source>
        <dbReference type="Google" id="ProtNLM"/>
    </source>
</evidence>
<proteinExistence type="predicted"/>
<evidence type="ECO:0000313" key="2">
    <source>
        <dbReference type="EMBL" id="RPB23245.1"/>
    </source>
</evidence>
<accession>A0A3N4LYW4</accession>
<evidence type="ECO:0000256" key="1">
    <source>
        <dbReference type="SAM" id="MobiDB-lite"/>
    </source>
</evidence>
<feature type="compositionally biased region" description="Basic and acidic residues" evidence="1">
    <location>
        <begin position="745"/>
        <end position="758"/>
    </location>
</feature>
<dbReference type="InterPro" id="IPR027417">
    <property type="entry name" value="P-loop_NTPase"/>
</dbReference>
<sequence length="899" mass="98915">MPCAAIRNNKRPAETQQLNPILYTMPPKPKKKKLSTRGVMTTSAPSKAQTAAATAEVEAKQQAEIERQSPSTILENVPVISSGEQVVLSEQDTREAVLQGLLEKIGPKVKKESQKWIEKLTTERRMLRTAGAGAGLVWPLYVEGLFGLHREAREDGNLGLGERIFELAKKEADAAWKGRESKTPQGGPVAETLLAQAWMILRTLTSLGFPEGKVEKAIEEVIGRGKVGLVSGEWGELPRNMIGALKGGECVGDLSLGLLEEVVDWLGMWCEEGELPRFDGVVRQKKEEREKENEGPKEGVAPSGSGVGSRATTPVLKDNRREIAKKEKPIQPNCSPSQSQVPSGEQTPIYIPSSKLSLVPLGIEDAGSGVEEDMDMPCENPPLGEDGDSDDDNIPPEELLPKWLELKKRLLRHDPTTVFGSSKKGGPKAVDDSNVKSLKERIQRIERDPFFDNRLAGDGWAKEAAKMKDTGELQAVLAQQGQGRRGGRKKKIDWWAENDVEKEEAGPVTEAAAGEDDGLIRGLEMFKGPRTEEVLLGAEEKIVIRDFELAQNTAAAKAGKFDKTSKNKLQANITAAVQVRKVVEEVVKSKDPGARVTFAFISATTYSSRHSLAIRWSKLEHLINFLKSCALPTSTPTPYQLTSTQDVMLRIDRETVIFSMTKLSAPTSAQSEAYISTVVLYQLYGGSTCAGGKGYLRLQGVWKDLWAEFAERDKAEEERAERDVLEKLHKIVLSEDIENKGDMGAKELRKTRKTKENGEDGVGAQGELVEGEGKPLADQEKRAVGKNLREEWEERLNSGPFRDMLDYRKKLPMWSFKDEILNALDKEQVIIICGETGCGKSTQVPAFILENELSNGRACRVYCTEPRRISAISLARRVSQELGDGKSDLGTKNSLVGVS</sequence>
<dbReference type="AlphaFoldDB" id="A0A3N4LYW4"/>
<dbReference type="InParanoid" id="A0A3N4LYW4"/>
<name>A0A3N4LYW4_9PEZI</name>
<dbReference type="Gene3D" id="3.40.50.300">
    <property type="entry name" value="P-loop containing nucleotide triphosphate hydrolases"/>
    <property type="match status" value="1"/>
</dbReference>
<feature type="region of interest" description="Disordered" evidence="1">
    <location>
        <begin position="284"/>
        <end position="352"/>
    </location>
</feature>
<evidence type="ECO:0000313" key="3">
    <source>
        <dbReference type="Proteomes" id="UP000267821"/>
    </source>
</evidence>
<dbReference type="OrthoDB" id="5600252at2759"/>
<dbReference type="SUPFAM" id="SSF52540">
    <property type="entry name" value="P-loop containing nucleoside triphosphate hydrolases"/>
    <property type="match status" value="1"/>
</dbReference>
<gene>
    <name evidence="2" type="ORF">L211DRAFT_280186</name>
</gene>
<dbReference type="GO" id="GO:0003723">
    <property type="term" value="F:RNA binding"/>
    <property type="evidence" value="ECO:0007669"/>
    <property type="project" value="TreeGrafter"/>
</dbReference>
<organism evidence="2 3">
    <name type="scientific">Terfezia boudieri ATCC MYA-4762</name>
    <dbReference type="NCBI Taxonomy" id="1051890"/>
    <lineage>
        <taxon>Eukaryota</taxon>
        <taxon>Fungi</taxon>
        <taxon>Dikarya</taxon>
        <taxon>Ascomycota</taxon>
        <taxon>Pezizomycotina</taxon>
        <taxon>Pezizomycetes</taxon>
        <taxon>Pezizales</taxon>
        <taxon>Pezizaceae</taxon>
        <taxon>Terfezia</taxon>
    </lineage>
</organism>